<comment type="catalytic activity">
    <reaction evidence="12">
        <text>oxidized [electron-transfer flavoprotein] + hexadecanoyl-CoA + H(+) = (2E)-hexadecenoyl-CoA + reduced [electron-transfer flavoprotein]</text>
        <dbReference type="Rhea" id="RHEA:43448"/>
        <dbReference type="Rhea" id="RHEA-COMP:10685"/>
        <dbReference type="Rhea" id="RHEA-COMP:10686"/>
        <dbReference type="ChEBI" id="CHEBI:15378"/>
        <dbReference type="ChEBI" id="CHEBI:57379"/>
        <dbReference type="ChEBI" id="CHEBI:57692"/>
        <dbReference type="ChEBI" id="CHEBI:58307"/>
        <dbReference type="ChEBI" id="CHEBI:61526"/>
    </reaction>
    <physiologicalReaction direction="left-to-right" evidence="12">
        <dbReference type="Rhea" id="RHEA:43449"/>
    </physiologicalReaction>
</comment>
<accession>A0A8C2I2J0</accession>
<dbReference type="GO" id="GO:0050660">
    <property type="term" value="F:flavin adenine dinucleotide binding"/>
    <property type="evidence" value="ECO:0007669"/>
    <property type="project" value="InterPro"/>
</dbReference>
<evidence type="ECO:0000256" key="11">
    <source>
        <dbReference type="ARBA" id="ARBA00023136"/>
    </source>
</evidence>
<dbReference type="Gene3D" id="1.10.540.10">
    <property type="entry name" value="Acyl-CoA dehydrogenase/oxidase, N-terminal domain"/>
    <property type="match status" value="1"/>
</dbReference>
<dbReference type="SUPFAM" id="SSF47203">
    <property type="entry name" value="Acyl-CoA dehydrogenase C-terminal domain-like"/>
    <property type="match status" value="1"/>
</dbReference>
<dbReference type="PROSITE" id="PS00073">
    <property type="entry name" value="ACYL_COA_DH_2"/>
    <property type="match status" value="1"/>
</dbReference>
<dbReference type="InterPro" id="IPR037069">
    <property type="entry name" value="AcylCoA_DH/ox_N_sf"/>
</dbReference>
<evidence type="ECO:0000259" key="18">
    <source>
        <dbReference type="Pfam" id="PF02770"/>
    </source>
</evidence>
<name>A0A8C2I2J0_CYPCA</name>
<dbReference type="FunFam" id="1.20.140.10:FF:000008">
    <property type="entry name" value="acyl-CoA dehydrogenase family member 9, mitochondrial"/>
    <property type="match status" value="1"/>
</dbReference>
<dbReference type="InterPro" id="IPR006089">
    <property type="entry name" value="Acyl-CoA_DH_CS"/>
</dbReference>
<dbReference type="Gene3D" id="2.40.110.10">
    <property type="entry name" value="Butyryl-CoA Dehydrogenase, subunit A, domain 2"/>
    <property type="match status" value="1"/>
</dbReference>
<comment type="catalytic activity">
    <reaction evidence="13">
        <text>tetradecanoyl-CoA + oxidized [electron-transfer flavoprotein] + H(+) = (2E)-tetradecenoyl-CoA + reduced [electron-transfer flavoprotein]</text>
        <dbReference type="Rhea" id="RHEA:47316"/>
        <dbReference type="Rhea" id="RHEA-COMP:10685"/>
        <dbReference type="Rhea" id="RHEA-COMP:10686"/>
        <dbReference type="ChEBI" id="CHEBI:15378"/>
        <dbReference type="ChEBI" id="CHEBI:57385"/>
        <dbReference type="ChEBI" id="CHEBI:57692"/>
        <dbReference type="ChEBI" id="CHEBI:58307"/>
        <dbReference type="ChEBI" id="CHEBI:61405"/>
    </reaction>
    <physiologicalReaction direction="left-to-right" evidence="13">
        <dbReference type="Rhea" id="RHEA:47317"/>
    </physiologicalReaction>
</comment>
<dbReference type="InterPro" id="IPR036250">
    <property type="entry name" value="AcylCo_DH-like_C"/>
</dbReference>
<comment type="cofactor">
    <cofactor evidence="1 16">
        <name>FAD</name>
        <dbReference type="ChEBI" id="CHEBI:57692"/>
    </cofactor>
</comment>
<reference evidence="20" key="1">
    <citation type="submission" date="2025-08" db="UniProtKB">
        <authorList>
            <consortium name="Ensembl"/>
        </authorList>
    </citation>
    <scope>IDENTIFICATION</scope>
</reference>
<comment type="similarity">
    <text evidence="3 16">Belongs to the acyl-CoA dehydrogenase family.</text>
</comment>
<evidence type="ECO:0000256" key="6">
    <source>
        <dbReference type="ARBA" id="ARBA00022792"/>
    </source>
</evidence>
<dbReference type="InterPro" id="IPR009075">
    <property type="entry name" value="AcylCo_DH/oxidase_C"/>
</dbReference>
<evidence type="ECO:0000313" key="21">
    <source>
        <dbReference type="Proteomes" id="UP000694701"/>
    </source>
</evidence>
<keyword evidence="10" id="KW-0496">Mitochondrion</keyword>
<evidence type="ECO:0000256" key="4">
    <source>
        <dbReference type="ARBA" id="ARBA00022553"/>
    </source>
</evidence>
<evidence type="ECO:0000256" key="13">
    <source>
        <dbReference type="ARBA" id="ARBA00049038"/>
    </source>
</evidence>
<proteinExistence type="inferred from homology"/>
<evidence type="ECO:0000256" key="2">
    <source>
        <dbReference type="ARBA" id="ARBA00004637"/>
    </source>
</evidence>
<evidence type="ECO:0000256" key="5">
    <source>
        <dbReference type="ARBA" id="ARBA00022630"/>
    </source>
</evidence>
<dbReference type="InterPro" id="IPR006091">
    <property type="entry name" value="Acyl-CoA_Oxase/DH_mid-dom"/>
</dbReference>
<dbReference type="AlphaFoldDB" id="A0A8C2I2J0"/>
<evidence type="ECO:0000256" key="8">
    <source>
        <dbReference type="ARBA" id="ARBA00022946"/>
    </source>
</evidence>
<feature type="domain" description="Acyl-CoA dehydrogenase/oxidase C-terminal" evidence="17">
    <location>
        <begin position="251"/>
        <end position="398"/>
    </location>
</feature>
<dbReference type="InterPro" id="IPR046373">
    <property type="entry name" value="Acyl-CoA_Oxase/DH_mid-dom_sf"/>
</dbReference>
<dbReference type="PANTHER" id="PTHR43884:SF9">
    <property type="entry name" value="COMPLEX I ASSEMBLY FACTOR ACAD9, MITOCHONDRIAL"/>
    <property type="match status" value="1"/>
</dbReference>
<organism evidence="20 21">
    <name type="scientific">Cyprinus carpio</name>
    <name type="common">Common carp</name>
    <dbReference type="NCBI Taxonomy" id="7962"/>
    <lineage>
        <taxon>Eukaryota</taxon>
        <taxon>Metazoa</taxon>
        <taxon>Chordata</taxon>
        <taxon>Craniata</taxon>
        <taxon>Vertebrata</taxon>
        <taxon>Euteleostomi</taxon>
        <taxon>Actinopterygii</taxon>
        <taxon>Neopterygii</taxon>
        <taxon>Teleostei</taxon>
        <taxon>Ostariophysi</taxon>
        <taxon>Cypriniformes</taxon>
        <taxon>Cyprinidae</taxon>
        <taxon>Cyprininae</taxon>
        <taxon>Cyprinus</taxon>
    </lineage>
</organism>
<comment type="catalytic activity">
    <reaction evidence="14">
        <text>eicosanoyl-CoA + oxidized [electron-transfer flavoprotein] + H(+) = (2E)-eicosenoyl-CoA + reduced [electron-transfer flavoprotein]</text>
        <dbReference type="Rhea" id="RHEA:47236"/>
        <dbReference type="Rhea" id="RHEA-COMP:10685"/>
        <dbReference type="Rhea" id="RHEA-COMP:10686"/>
        <dbReference type="ChEBI" id="CHEBI:15378"/>
        <dbReference type="ChEBI" id="CHEBI:57380"/>
        <dbReference type="ChEBI" id="CHEBI:57692"/>
        <dbReference type="ChEBI" id="CHEBI:58307"/>
        <dbReference type="ChEBI" id="CHEBI:74691"/>
    </reaction>
    <physiologicalReaction direction="left-to-right" evidence="14">
        <dbReference type="Rhea" id="RHEA:47237"/>
    </physiologicalReaction>
</comment>
<dbReference type="FunFam" id="2.40.110.10:FF:000006">
    <property type="entry name" value="very long-chain specific acyl-CoA dehydrogenase, mitochondrial"/>
    <property type="match status" value="1"/>
</dbReference>
<keyword evidence="8" id="KW-0809">Transit peptide</keyword>
<evidence type="ECO:0000256" key="16">
    <source>
        <dbReference type="RuleBase" id="RU362125"/>
    </source>
</evidence>
<keyword evidence="4" id="KW-0597">Phosphoprotein</keyword>
<evidence type="ECO:0000256" key="12">
    <source>
        <dbReference type="ARBA" id="ARBA00047916"/>
    </source>
</evidence>
<keyword evidence="5 16" id="KW-0285">Flavoprotein</keyword>
<dbReference type="GO" id="GO:0006631">
    <property type="term" value="P:fatty acid metabolic process"/>
    <property type="evidence" value="ECO:0007669"/>
    <property type="project" value="UniProtKB-ARBA"/>
</dbReference>
<evidence type="ECO:0000256" key="10">
    <source>
        <dbReference type="ARBA" id="ARBA00023128"/>
    </source>
</evidence>
<dbReference type="GO" id="GO:0003995">
    <property type="term" value="F:acyl-CoA dehydrogenase activity"/>
    <property type="evidence" value="ECO:0007669"/>
    <property type="project" value="InterPro"/>
</dbReference>
<evidence type="ECO:0000313" key="20">
    <source>
        <dbReference type="Ensembl" id="ENSCCRP00020073551.1"/>
    </source>
</evidence>
<dbReference type="Pfam" id="PF00441">
    <property type="entry name" value="Acyl-CoA_dh_1"/>
    <property type="match status" value="1"/>
</dbReference>
<evidence type="ECO:0000256" key="3">
    <source>
        <dbReference type="ARBA" id="ARBA00009347"/>
    </source>
</evidence>
<evidence type="ECO:0000259" key="17">
    <source>
        <dbReference type="Pfam" id="PF00441"/>
    </source>
</evidence>
<dbReference type="Gene3D" id="1.20.140.10">
    <property type="entry name" value="Butyryl-CoA Dehydrogenase, subunit A, domain 3"/>
    <property type="match status" value="2"/>
</dbReference>
<dbReference type="InterPro" id="IPR049448">
    <property type="entry name" value="ACAD9/ACADV-like_C"/>
</dbReference>
<protein>
    <submittedName>
        <fullName evidence="20">Acyl-CoA dehydrogenase family, member 9</fullName>
    </submittedName>
</protein>
<dbReference type="Ensembl" id="ENSCCRT00020080747.1">
    <property type="protein sequence ID" value="ENSCCRP00020073551.1"/>
    <property type="gene ID" value="ENSCCRG00020034242.1"/>
</dbReference>
<dbReference type="GO" id="GO:0005743">
    <property type="term" value="C:mitochondrial inner membrane"/>
    <property type="evidence" value="ECO:0007669"/>
    <property type="project" value="UniProtKB-SubCell"/>
</dbReference>
<dbReference type="PROSITE" id="PS00072">
    <property type="entry name" value="ACYL_COA_DH_1"/>
    <property type="match status" value="1"/>
</dbReference>
<dbReference type="InterPro" id="IPR009100">
    <property type="entry name" value="AcylCoA_DH/oxidase_NM_dom_sf"/>
</dbReference>
<dbReference type="Pfam" id="PF21343">
    <property type="entry name" value="ACAD9-ACADV_C"/>
    <property type="match status" value="1"/>
</dbReference>
<keyword evidence="11" id="KW-0472">Membrane</keyword>
<feature type="domain" description="Acyl-CoA oxidase/dehydrogenase middle" evidence="18">
    <location>
        <begin position="138"/>
        <end position="238"/>
    </location>
</feature>
<keyword evidence="7 16" id="KW-0274">FAD</keyword>
<dbReference type="Proteomes" id="UP000694701">
    <property type="component" value="Unplaced"/>
</dbReference>
<evidence type="ECO:0000256" key="15">
    <source>
        <dbReference type="ARBA" id="ARBA00049224"/>
    </source>
</evidence>
<evidence type="ECO:0000256" key="9">
    <source>
        <dbReference type="ARBA" id="ARBA00023002"/>
    </source>
</evidence>
<comment type="subcellular location">
    <subcellularLocation>
        <location evidence="2">Mitochondrion inner membrane</location>
        <topology evidence="2">Peripheral membrane protein</topology>
    </subcellularLocation>
</comment>
<dbReference type="SUPFAM" id="SSF56645">
    <property type="entry name" value="Acyl-CoA dehydrogenase NM domain-like"/>
    <property type="match status" value="1"/>
</dbReference>
<evidence type="ECO:0000259" key="19">
    <source>
        <dbReference type="Pfam" id="PF21343"/>
    </source>
</evidence>
<evidence type="ECO:0000256" key="7">
    <source>
        <dbReference type="ARBA" id="ARBA00022827"/>
    </source>
</evidence>
<keyword evidence="9 16" id="KW-0560">Oxidoreductase</keyword>
<dbReference type="Pfam" id="PF02770">
    <property type="entry name" value="Acyl-CoA_dh_M"/>
    <property type="match status" value="1"/>
</dbReference>
<sequence length="581" mass="64420">MNLNKLFGLSRSVSLGRNVFAPRVAQKGDCLHHFQSRRFIRSSARSLTYAKDLFLGKVNKAEVFPFPEISKEELEELNQLVQPVEKFFNEDAFITVYNLFETCYEVNMEKKHGILIAGNDSQKAKYLPRLATGEHIAAFCLTEPGSGSDAASIQTRATLTEDGKHFLLNGTKFWISNGGWADIMTVFARTEVVDKDGQKKDKITAFIVERAFGGVTSGKPEDKLGIRGSNTCEITFEDTKVPIENVIGEVGGGFKVAMNILNNGRFSMGSAGAGMIKRLIELTSEYASTRKQFNRSLSEFGMIQDKFATMALNAFVMESMAYLTAGMMDRPGVPDCSLEAAMVKVFSSEGSWICVSEALQVLGGLGFTKNYPYERYLRDCRILQIFEGTNEILRMYIALTGMQYAGKILTGKIKEMKKGNVGVVFEILGKKLKDSVVKTVDFGLTGKDGVVHPSLTESAKMFEQNAAHFGSTVESLLYRYGKTIVEEQLVLKKVADVLINLYAMTAVLSRTSRSVSIGLRNHDHESMQCIRSEHSLNGLGCVFSPDSPENNDANIKKIAQEVIAKRAYVCSHPLDRTFRHV</sequence>
<feature type="domain" description="ACAD9/ACADV-like C-terminal" evidence="19">
    <location>
        <begin position="453"/>
        <end position="567"/>
    </location>
</feature>
<keyword evidence="6" id="KW-0999">Mitochondrion inner membrane</keyword>
<evidence type="ECO:0000256" key="1">
    <source>
        <dbReference type="ARBA" id="ARBA00001974"/>
    </source>
</evidence>
<comment type="catalytic activity">
    <reaction evidence="15">
        <text>octadecanoyl-CoA + oxidized [electron-transfer flavoprotein] + H(+) = (2E)-octadecenoyl-CoA + reduced [electron-transfer flavoprotein]</text>
        <dbReference type="Rhea" id="RHEA:47240"/>
        <dbReference type="Rhea" id="RHEA-COMP:10685"/>
        <dbReference type="Rhea" id="RHEA-COMP:10686"/>
        <dbReference type="ChEBI" id="CHEBI:15378"/>
        <dbReference type="ChEBI" id="CHEBI:57394"/>
        <dbReference type="ChEBI" id="CHEBI:57692"/>
        <dbReference type="ChEBI" id="CHEBI:58307"/>
        <dbReference type="ChEBI" id="CHEBI:71412"/>
    </reaction>
    <physiologicalReaction direction="left-to-right" evidence="15">
        <dbReference type="Rhea" id="RHEA:47241"/>
    </physiologicalReaction>
</comment>
<evidence type="ECO:0000256" key="14">
    <source>
        <dbReference type="ARBA" id="ARBA00049140"/>
    </source>
</evidence>
<dbReference type="PANTHER" id="PTHR43884">
    <property type="entry name" value="ACYL-COA DEHYDROGENASE"/>
    <property type="match status" value="1"/>
</dbReference>